<comment type="subcellular location">
    <subcellularLocation>
        <location evidence="1">Cell membrane</location>
        <topology evidence="1">Multi-pass membrane protein</topology>
    </subcellularLocation>
</comment>
<keyword evidence="6 7" id="KW-0472">Membrane</keyword>
<name>A0A0F9QXC4_9ZZZZ</name>
<reference evidence="9" key="1">
    <citation type="journal article" date="2015" name="Nature">
        <title>Complex archaea that bridge the gap between prokaryotes and eukaryotes.</title>
        <authorList>
            <person name="Spang A."/>
            <person name="Saw J.H."/>
            <person name="Jorgensen S.L."/>
            <person name="Zaremba-Niedzwiedzka K."/>
            <person name="Martijn J."/>
            <person name="Lind A.E."/>
            <person name="van Eijk R."/>
            <person name="Schleper C."/>
            <person name="Guy L."/>
            <person name="Ettema T.J."/>
        </authorList>
    </citation>
    <scope>NUCLEOTIDE SEQUENCE</scope>
</reference>
<evidence type="ECO:0000256" key="1">
    <source>
        <dbReference type="ARBA" id="ARBA00004651"/>
    </source>
</evidence>
<dbReference type="Pfam" id="PF04239">
    <property type="entry name" value="DUF421"/>
    <property type="match status" value="1"/>
</dbReference>
<evidence type="ECO:0000256" key="5">
    <source>
        <dbReference type="ARBA" id="ARBA00022989"/>
    </source>
</evidence>
<feature type="transmembrane region" description="Helical" evidence="7">
    <location>
        <begin position="44"/>
        <end position="61"/>
    </location>
</feature>
<dbReference type="Gene3D" id="3.30.240.20">
    <property type="entry name" value="bsu07140 like domains"/>
    <property type="match status" value="1"/>
</dbReference>
<keyword evidence="5 7" id="KW-1133">Transmembrane helix</keyword>
<evidence type="ECO:0000256" key="6">
    <source>
        <dbReference type="ARBA" id="ARBA00023136"/>
    </source>
</evidence>
<comment type="similarity">
    <text evidence="2">Belongs to the UPF0702 family.</text>
</comment>
<dbReference type="PANTHER" id="PTHR34582">
    <property type="entry name" value="UPF0702 TRANSMEMBRANE PROTEIN YCAP"/>
    <property type="match status" value="1"/>
</dbReference>
<accession>A0A0F9QXC4</accession>
<feature type="domain" description="YetF C-terminal" evidence="8">
    <location>
        <begin position="90"/>
        <end position="166"/>
    </location>
</feature>
<keyword evidence="3" id="KW-1003">Cell membrane</keyword>
<proteinExistence type="inferred from homology"/>
<organism evidence="9">
    <name type="scientific">marine sediment metagenome</name>
    <dbReference type="NCBI Taxonomy" id="412755"/>
    <lineage>
        <taxon>unclassified sequences</taxon>
        <taxon>metagenomes</taxon>
        <taxon>ecological metagenomes</taxon>
    </lineage>
</organism>
<feature type="transmembrane region" description="Helical" evidence="7">
    <location>
        <begin position="12"/>
        <end position="32"/>
    </location>
</feature>
<dbReference type="GO" id="GO:0005886">
    <property type="term" value="C:plasma membrane"/>
    <property type="evidence" value="ECO:0007669"/>
    <property type="project" value="UniProtKB-SubCell"/>
</dbReference>
<evidence type="ECO:0000256" key="7">
    <source>
        <dbReference type="SAM" id="Phobius"/>
    </source>
</evidence>
<evidence type="ECO:0000256" key="4">
    <source>
        <dbReference type="ARBA" id="ARBA00022692"/>
    </source>
</evidence>
<dbReference type="PANTHER" id="PTHR34582:SF6">
    <property type="entry name" value="UPF0702 TRANSMEMBRANE PROTEIN YCAP"/>
    <property type="match status" value="1"/>
</dbReference>
<dbReference type="InterPro" id="IPR007353">
    <property type="entry name" value="DUF421"/>
</dbReference>
<gene>
    <name evidence="9" type="ORF">LCGC14_0666010</name>
</gene>
<protein>
    <recommendedName>
        <fullName evidence="8">YetF C-terminal domain-containing protein</fullName>
    </recommendedName>
</protein>
<evidence type="ECO:0000313" key="9">
    <source>
        <dbReference type="EMBL" id="KKN47134.1"/>
    </source>
</evidence>
<feature type="transmembrane region" description="Helical" evidence="7">
    <location>
        <begin position="67"/>
        <end position="84"/>
    </location>
</feature>
<sequence>MKEWLMSDLDVLLKVFISVILVFSLLVIWVRISGLRSFAKMSSIDFASTIAIGSVLASTILNESPSVLKGGLAIGFILLFQTIFSKLTLKYGWFDTLVSNRPLLLMKGENILYDNLHATNMSEEDLMAKLREANVIELSEVKAVILETTGDVSVLHSGTDKKLDELLLKNILTKL</sequence>
<evidence type="ECO:0000259" key="8">
    <source>
        <dbReference type="Pfam" id="PF04239"/>
    </source>
</evidence>
<dbReference type="InterPro" id="IPR023090">
    <property type="entry name" value="UPF0702_alpha/beta_dom_sf"/>
</dbReference>
<keyword evidence="4 7" id="KW-0812">Transmembrane</keyword>
<evidence type="ECO:0000256" key="3">
    <source>
        <dbReference type="ARBA" id="ARBA00022475"/>
    </source>
</evidence>
<evidence type="ECO:0000256" key="2">
    <source>
        <dbReference type="ARBA" id="ARBA00006448"/>
    </source>
</evidence>
<dbReference type="AlphaFoldDB" id="A0A0F9QXC4"/>
<comment type="caution">
    <text evidence="9">The sequence shown here is derived from an EMBL/GenBank/DDBJ whole genome shotgun (WGS) entry which is preliminary data.</text>
</comment>
<dbReference type="EMBL" id="LAZR01001293">
    <property type="protein sequence ID" value="KKN47134.1"/>
    <property type="molecule type" value="Genomic_DNA"/>
</dbReference>